<dbReference type="AlphaFoldDB" id="A0A212RA71"/>
<keyword evidence="2" id="KW-1185">Reference proteome</keyword>
<protein>
    <submittedName>
        <fullName evidence="1">Uncharacterized protein</fullName>
    </submittedName>
</protein>
<dbReference type="EMBL" id="FYDG01000003">
    <property type="protein sequence ID" value="SNB69082.1"/>
    <property type="molecule type" value="Genomic_DNA"/>
</dbReference>
<dbReference type="Proteomes" id="UP000198418">
    <property type="component" value="Unassembled WGS sequence"/>
</dbReference>
<sequence>MAQPVFQTSNLDVALTKAEAGCDVAYTGPFDGVFRYESVRRKALRARESIARATAAEDFQCVLERLVEDARRQKSGLN</sequence>
<dbReference type="RefSeq" id="WP_088520278.1">
    <property type="nucleotide sequence ID" value="NZ_FYDG01000003.1"/>
</dbReference>
<accession>A0A212RA71</accession>
<gene>
    <name evidence="1" type="ORF">SAMN06265338_103158</name>
</gene>
<dbReference type="OrthoDB" id="8455350at2"/>
<evidence type="ECO:0000313" key="1">
    <source>
        <dbReference type="EMBL" id="SNB69082.1"/>
    </source>
</evidence>
<reference evidence="2" key="1">
    <citation type="submission" date="2017-06" db="EMBL/GenBank/DDBJ databases">
        <authorList>
            <person name="Varghese N."/>
            <person name="Submissions S."/>
        </authorList>
    </citation>
    <scope>NUCLEOTIDE SEQUENCE [LARGE SCALE GENOMIC DNA]</scope>
    <source>
        <strain evidence="2">DSM 137</strain>
    </source>
</reference>
<proteinExistence type="predicted"/>
<name>A0A212RA71_RHOAC</name>
<organism evidence="1 2">
    <name type="scientific">Rhodoblastus acidophilus</name>
    <name type="common">Rhodopseudomonas acidophila</name>
    <dbReference type="NCBI Taxonomy" id="1074"/>
    <lineage>
        <taxon>Bacteria</taxon>
        <taxon>Pseudomonadati</taxon>
        <taxon>Pseudomonadota</taxon>
        <taxon>Alphaproteobacteria</taxon>
        <taxon>Hyphomicrobiales</taxon>
        <taxon>Rhodoblastaceae</taxon>
        <taxon>Rhodoblastus</taxon>
    </lineage>
</organism>
<evidence type="ECO:0000313" key="2">
    <source>
        <dbReference type="Proteomes" id="UP000198418"/>
    </source>
</evidence>